<evidence type="ECO:0000256" key="5">
    <source>
        <dbReference type="ARBA" id="ARBA00022842"/>
    </source>
</evidence>
<dbReference type="Gene3D" id="3.100.10.20">
    <property type="entry name" value="CRISPR-associated endonuclease Cas1, N-terminal domain"/>
    <property type="match status" value="1"/>
</dbReference>
<comment type="function">
    <text evidence="10">CRISPR (clustered regularly interspaced short palindromic repeat), is an adaptive immune system that provides protection against mobile genetic elements (viruses, transposable elements and conjugative plasmids). CRISPR clusters contain spacers, sequences complementary to antecedent mobile elements, and target invading nucleic acids. CRISPR clusters are transcribed and processed into CRISPR RNA (crRNA). Acts as a dsDNA endonuclease. Involved in the integration of spacer DNA into the CRISPR cassette.</text>
</comment>
<dbReference type="InterPro" id="IPR019855">
    <property type="entry name" value="CRISPR-assoc_Cas1_NMENI"/>
</dbReference>
<dbReference type="Pfam" id="PF01867">
    <property type="entry name" value="Cas_Cas1"/>
    <property type="match status" value="1"/>
</dbReference>
<dbReference type="EMBL" id="JAAQPH010000005">
    <property type="protein sequence ID" value="NIA68491.1"/>
    <property type="molecule type" value="Genomic_DNA"/>
</dbReference>
<evidence type="ECO:0000256" key="6">
    <source>
        <dbReference type="ARBA" id="ARBA00023118"/>
    </source>
</evidence>
<dbReference type="RefSeq" id="WP_167223160.1">
    <property type="nucleotide sequence ID" value="NZ_JAAQPH010000005.1"/>
</dbReference>
<evidence type="ECO:0000256" key="3">
    <source>
        <dbReference type="ARBA" id="ARBA00022759"/>
    </source>
</evidence>
<gene>
    <name evidence="10 11" type="primary">cas1</name>
    <name evidence="11" type="ORF">HBA54_07785</name>
</gene>
<dbReference type="Gene3D" id="1.20.120.920">
    <property type="entry name" value="CRISPR-associated endonuclease Cas1, C-terminal domain"/>
    <property type="match status" value="1"/>
</dbReference>
<dbReference type="NCBIfam" id="TIGR00287">
    <property type="entry name" value="cas1"/>
    <property type="match status" value="1"/>
</dbReference>
<proteinExistence type="inferred from homology"/>
<name>A0A967C216_9PROT</name>
<keyword evidence="6 10" id="KW-0051">Antiviral defense</keyword>
<dbReference type="GO" id="GO:0004520">
    <property type="term" value="F:DNA endonuclease activity"/>
    <property type="evidence" value="ECO:0007669"/>
    <property type="project" value="InterPro"/>
</dbReference>
<keyword evidence="1 10" id="KW-0540">Nuclease</keyword>
<sequence length="308" mass="33232">MDRIVDIATDGRHLSAYRGFLKVEEGGREVGRIPLDDIAAVVIHAHGITYSNSLLVALAEKNCCLVVCGRNHAPVSVAWPLNGHHRQGARMRAQWLAGKPLQKQLWQRIVVAKIENQAAILEAVGGRSGGVAALAAKVRSGDPENVEAQAARRYWPLLLGVDFRRDRTGGAPNAMLNYGYTVIRAVTARAVVAAGLHPTIGLHHRNRGNDMALADDLMEPFRPFVDVCVKRLVEQGASQVTPEVKQALVSLTAFDVPTKDGVSPLAVCIQRLATAVGQSFEEGKASLEFPLPPKSLDLGSLVTGWQVK</sequence>
<comment type="subunit">
    <text evidence="9 10">Homodimer, forms a heterotetramer with a Cas2 homodimer.</text>
</comment>
<reference evidence="11" key="1">
    <citation type="submission" date="2020-03" db="EMBL/GenBank/DDBJ databases">
        <title>Genome of Pelagibius litoralis DSM 21314T.</title>
        <authorList>
            <person name="Wang G."/>
        </authorList>
    </citation>
    <scope>NUCLEOTIDE SEQUENCE</scope>
    <source>
        <strain evidence="11">DSM 21314</strain>
    </source>
</reference>
<feature type="binding site" evidence="10">
    <location>
        <position position="204"/>
    </location>
    <ligand>
        <name>Mn(2+)</name>
        <dbReference type="ChEBI" id="CHEBI:29035"/>
    </ligand>
</feature>
<evidence type="ECO:0000256" key="4">
    <source>
        <dbReference type="ARBA" id="ARBA00022801"/>
    </source>
</evidence>
<accession>A0A967C216</accession>
<feature type="binding site" evidence="10">
    <location>
        <position position="147"/>
    </location>
    <ligand>
        <name>Mn(2+)</name>
        <dbReference type="ChEBI" id="CHEBI:29035"/>
    </ligand>
</feature>
<dbReference type="Proteomes" id="UP000761264">
    <property type="component" value="Unassembled WGS sequence"/>
</dbReference>
<evidence type="ECO:0000256" key="7">
    <source>
        <dbReference type="ARBA" id="ARBA00023125"/>
    </source>
</evidence>
<keyword evidence="12" id="KW-1185">Reference proteome</keyword>
<dbReference type="HAMAP" id="MF_01470">
    <property type="entry name" value="Cas1"/>
    <property type="match status" value="1"/>
</dbReference>
<evidence type="ECO:0000256" key="10">
    <source>
        <dbReference type="HAMAP-Rule" id="MF_01470"/>
    </source>
</evidence>
<keyword evidence="4 10" id="KW-0378">Hydrolase</keyword>
<protein>
    <recommendedName>
        <fullName evidence="10">CRISPR-associated endonuclease Cas1</fullName>
        <ecNumber evidence="10">3.1.-.-</ecNumber>
    </recommendedName>
</protein>
<dbReference type="InterPro" id="IPR042206">
    <property type="entry name" value="CRISPR-assoc_Cas1_C"/>
</dbReference>
<dbReference type="AlphaFoldDB" id="A0A967C216"/>
<evidence type="ECO:0000256" key="8">
    <source>
        <dbReference type="ARBA" id="ARBA00023211"/>
    </source>
</evidence>
<dbReference type="GO" id="GO:0016787">
    <property type="term" value="F:hydrolase activity"/>
    <property type="evidence" value="ECO:0007669"/>
    <property type="project" value="UniProtKB-KW"/>
</dbReference>
<evidence type="ECO:0000256" key="9">
    <source>
        <dbReference type="ARBA" id="ARBA00038592"/>
    </source>
</evidence>
<dbReference type="EC" id="3.1.-.-" evidence="10"/>
<keyword evidence="5 10" id="KW-0460">Magnesium</keyword>
<evidence type="ECO:0000256" key="2">
    <source>
        <dbReference type="ARBA" id="ARBA00022723"/>
    </source>
</evidence>
<dbReference type="InterPro" id="IPR002729">
    <property type="entry name" value="CRISPR-assoc_Cas1"/>
</dbReference>
<evidence type="ECO:0000256" key="1">
    <source>
        <dbReference type="ARBA" id="ARBA00022722"/>
    </source>
</evidence>
<keyword evidence="3 10" id="KW-0255">Endonuclease</keyword>
<feature type="binding site" evidence="10">
    <location>
        <position position="219"/>
    </location>
    <ligand>
        <name>Mn(2+)</name>
        <dbReference type="ChEBI" id="CHEBI:29035"/>
    </ligand>
</feature>
<comment type="caution">
    <text evidence="11">The sequence shown here is derived from an EMBL/GenBank/DDBJ whole genome shotgun (WGS) entry which is preliminary data.</text>
</comment>
<dbReference type="InterPro" id="IPR042211">
    <property type="entry name" value="CRISPR-assoc_Cas1_N"/>
</dbReference>
<dbReference type="NCBIfam" id="TIGR03639">
    <property type="entry name" value="cas1_NMENI"/>
    <property type="match status" value="1"/>
</dbReference>
<dbReference type="PANTHER" id="PTHR34353">
    <property type="entry name" value="CRISPR-ASSOCIATED ENDONUCLEASE CAS1 1"/>
    <property type="match status" value="1"/>
</dbReference>
<keyword evidence="7 10" id="KW-0238">DNA-binding</keyword>
<dbReference type="InterPro" id="IPR050646">
    <property type="entry name" value="Cas1"/>
</dbReference>
<keyword evidence="2 10" id="KW-0479">Metal-binding</keyword>
<comment type="cofactor">
    <cofactor evidence="10">
        <name>Mg(2+)</name>
        <dbReference type="ChEBI" id="CHEBI:18420"/>
    </cofactor>
    <cofactor evidence="10">
        <name>Mn(2+)</name>
        <dbReference type="ChEBI" id="CHEBI:29035"/>
    </cofactor>
</comment>
<dbReference type="GO" id="GO:0043571">
    <property type="term" value="P:maintenance of CRISPR repeat elements"/>
    <property type="evidence" value="ECO:0007669"/>
    <property type="project" value="UniProtKB-UniRule"/>
</dbReference>
<comment type="similarity">
    <text evidence="10">Belongs to the CRISPR-associated endonuclease Cas1 family.</text>
</comment>
<organism evidence="11 12">
    <name type="scientific">Pelagibius litoralis</name>
    <dbReference type="NCBI Taxonomy" id="374515"/>
    <lineage>
        <taxon>Bacteria</taxon>
        <taxon>Pseudomonadati</taxon>
        <taxon>Pseudomonadota</taxon>
        <taxon>Alphaproteobacteria</taxon>
        <taxon>Rhodospirillales</taxon>
        <taxon>Rhodovibrionaceae</taxon>
        <taxon>Pelagibius</taxon>
    </lineage>
</organism>
<evidence type="ECO:0000313" key="11">
    <source>
        <dbReference type="EMBL" id="NIA68491.1"/>
    </source>
</evidence>
<evidence type="ECO:0000313" key="12">
    <source>
        <dbReference type="Proteomes" id="UP000761264"/>
    </source>
</evidence>
<keyword evidence="8 10" id="KW-0464">Manganese</keyword>
<dbReference type="GO" id="GO:0046872">
    <property type="term" value="F:metal ion binding"/>
    <property type="evidence" value="ECO:0007669"/>
    <property type="project" value="UniProtKB-UniRule"/>
</dbReference>
<dbReference type="PANTHER" id="PTHR34353:SF2">
    <property type="entry name" value="CRISPR-ASSOCIATED ENDONUCLEASE CAS1 1"/>
    <property type="match status" value="1"/>
</dbReference>
<dbReference type="GO" id="GO:0003677">
    <property type="term" value="F:DNA binding"/>
    <property type="evidence" value="ECO:0007669"/>
    <property type="project" value="UniProtKB-KW"/>
</dbReference>
<dbReference type="GO" id="GO:0051607">
    <property type="term" value="P:defense response to virus"/>
    <property type="evidence" value="ECO:0007669"/>
    <property type="project" value="UniProtKB-UniRule"/>
</dbReference>